<name>A0ABY9RHM6_9BURK</name>
<protein>
    <submittedName>
        <fullName evidence="5">DUF4105 domain-containing protein</fullName>
    </submittedName>
</protein>
<keyword evidence="6" id="KW-1185">Reference proteome</keyword>
<evidence type="ECO:0000313" key="5">
    <source>
        <dbReference type="EMBL" id="WMW80169.1"/>
    </source>
</evidence>
<sequence length="625" mass="70918">MQISASHQARKGGYLAAFFSILILFFTSTQSAQASEADELNSISAYQQKAHQLALAKSPMWSALLHADQGGFHITSSKFLLSADTPELERELNLTIAWLMSGEAGAVCRYPARYLWLREALAIPEQALESCDELQEFLTRAPAERVDLVFAAENITQASSMMGHVFLKLSGKSSMGQSTEHAVSFFTDAAGYNLPKLFFDSMVIGKLGYFSLSPYSEKLQLYVGEEQRSVWEYELRFSAAQRRLLQAHLIELKQAKLTYFFQKYNCATLLDFVIAVAAGKSLDKSGFWVTPKDVVKRAYALNLIESSRVHAPNQWLLRAYQTGLTASQVEHVAEAVKQQQSISFTAPISDAAKAQMLALADTYAAYLTDRELLKGPEVAAYRQSLRENRRQLPSPEFQFESLKDPANSPQDSQWDLGLTRQGKANNLRFVINPASHHLSDDNRTYNTESDLRVFETSLLVGLDRRSLQLERMTVYSSQLLMPYDGLTRTWSNAVLVELARQPKQDGGNALRWQLGAGRGLSWRVFDDIDIAAMLNGGLSNRSDQWRLYLEPQVTMVVRSLFDSKMIVRLSQVSNLERDQQALSRVQWEQVKYFDGQTWSLHFAWKRERMTGFSRSQWDLFVRRFF</sequence>
<dbReference type="InterPro" id="IPR057165">
    <property type="entry name" value="DUF7843"/>
</dbReference>
<feature type="domain" description="DUF7843" evidence="4">
    <location>
        <begin position="54"/>
        <end position="119"/>
    </location>
</feature>
<dbReference type="Pfam" id="PF13387">
    <property type="entry name" value="Lnb_N"/>
    <property type="match status" value="1"/>
</dbReference>
<organism evidence="5 6">
    <name type="scientific">Undibacterium cyanobacteriorum</name>
    <dbReference type="NCBI Taxonomy" id="3073561"/>
    <lineage>
        <taxon>Bacteria</taxon>
        <taxon>Pseudomonadati</taxon>
        <taxon>Pseudomonadota</taxon>
        <taxon>Betaproteobacteria</taxon>
        <taxon>Burkholderiales</taxon>
        <taxon>Oxalobacteraceae</taxon>
        <taxon>Undibacterium</taxon>
    </lineage>
</organism>
<feature type="signal peptide" evidence="1">
    <location>
        <begin position="1"/>
        <end position="34"/>
    </location>
</feature>
<evidence type="ECO:0000259" key="3">
    <source>
        <dbReference type="Pfam" id="PF25222"/>
    </source>
</evidence>
<accession>A0ABY9RHM6</accession>
<gene>
    <name evidence="5" type="ORF">RF679_16170</name>
</gene>
<keyword evidence="1" id="KW-0732">Signal</keyword>
<dbReference type="Proteomes" id="UP001181355">
    <property type="component" value="Chromosome"/>
</dbReference>
<dbReference type="RefSeq" id="WP_309481662.1">
    <property type="nucleotide sequence ID" value="NZ_CP133720.1"/>
</dbReference>
<evidence type="ECO:0000259" key="2">
    <source>
        <dbReference type="Pfam" id="PF13387"/>
    </source>
</evidence>
<feature type="domain" description="DUF7840" evidence="3">
    <location>
        <begin position="404"/>
        <end position="622"/>
    </location>
</feature>
<dbReference type="InterPro" id="IPR025178">
    <property type="entry name" value="Lnb_N"/>
</dbReference>
<dbReference type="Pfam" id="PF25225">
    <property type="entry name" value="DUF7843"/>
    <property type="match status" value="1"/>
</dbReference>
<evidence type="ECO:0000256" key="1">
    <source>
        <dbReference type="SAM" id="SignalP"/>
    </source>
</evidence>
<dbReference type="EMBL" id="CP133720">
    <property type="protein sequence ID" value="WMW80169.1"/>
    <property type="molecule type" value="Genomic_DNA"/>
</dbReference>
<proteinExistence type="predicted"/>
<dbReference type="Pfam" id="PF25222">
    <property type="entry name" value="DUF7840"/>
    <property type="match status" value="1"/>
</dbReference>
<dbReference type="InterPro" id="IPR057162">
    <property type="entry name" value="DUF7840"/>
</dbReference>
<feature type="chain" id="PRO_5045269421" evidence="1">
    <location>
        <begin position="35"/>
        <end position="625"/>
    </location>
</feature>
<feature type="domain" description="Lnb N-terminal periplasmic" evidence="2">
    <location>
        <begin position="136"/>
        <end position="280"/>
    </location>
</feature>
<evidence type="ECO:0000259" key="4">
    <source>
        <dbReference type="Pfam" id="PF25225"/>
    </source>
</evidence>
<reference evidence="5" key="1">
    <citation type="submission" date="2023-09" db="EMBL/GenBank/DDBJ databases">
        <title>Undibacterium sp. 20NA77.5 isolated from freshwater.</title>
        <authorList>
            <person name="Le V."/>
            <person name="Ko S.-R."/>
            <person name="Ahn C.-Y."/>
            <person name="Oh H.-M."/>
        </authorList>
    </citation>
    <scope>NUCLEOTIDE SEQUENCE</scope>
    <source>
        <strain evidence="5">20NA77.5</strain>
    </source>
</reference>
<evidence type="ECO:0000313" key="6">
    <source>
        <dbReference type="Proteomes" id="UP001181355"/>
    </source>
</evidence>